<organism evidence="2 3">
    <name type="scientific">Methylobacterium aquaticum</name>
    <dbReference type="NCBI Taxonomy" id="270351"/>
    <lineage>
        <taxon>Bacteria</taxon>
        <taxon>Pseudomonadati</taxon>
        <taxon>Pseudomonadota</taxon>
        <taxon>Alphaproteobacteria</taxon>
        <taxon>Hyphomicrobiales</taxon>
        <taxon>Methylobacteriaceae</taxon>
        <taxon>Methylobacterium</taxon>
    </lineage>
</organism>
<feature type="region of interest" description="Disordered" evidence="1">
    <location>
        <begin position="27"/>
        <end position="94"/>
    </location>
</feature>
<feature type="region of interest" description="Disordered" evidence="1">
    <location>
        <begin position="121"/>
        <end position="228"/>
    </location>
</feature>
<feature type="compositionally biased region" description="Basic and acidic residues" evidence="1">
    <location>
        <begin position="133"/>
        <end position="142"/>
    </location>
</feature>
<dbReference type="AlphaFoldDB" id="A0A1Y0ZC65"/>
<evidence type="ECO:0000313" key="3">
    <source>
        <dbReference type="Proteomes" id="UP000061432"/>
    </source>
</evidence>
<protein>
    <submittedName>
        <fullName evidence="2">Uncharacterized protein</fullName>
    </submittedName>
</protein>
<gene>
    <name evidence="2" type="ORF">Maq22A_c27805</name>
</gene>
<evidence type="ECO:0000313" key="2">
    <source>
        <dbReference type="EMBL" id="BAR47067.1"/>
    </source>
</evidence>
<dbReference type="STRING" id="270351.Maq22A_c27805"/>
<dbReference type="Proteomes" id="UP000061432">
    <property type="component" value="Chromosome"/>
</dbReference>
<evidence type="ECO:0000256" key="1">
    <source>
        <dbReference type="SAM" id="MobiDB-lite"/>
    </source>
</evidence>
<dbReference type="EMBL" id="AP014704">
    <property type="protein sequence ID" value="BAR47067.1"/>
    <property type="molecule type" value="Genomic_DNA"/>
</dbReference>
<proteinExistence type="predicted"/>
<dbReference type="KEGG" id="maqu:Maq22A_c27805"/>
<accession>A0A1Y0ZC65</accession>
<sequence length="329" mass="34970">MMPRSTCWSAGVWCGRGLGGRHDVALRRAAPPPLQRRHHRPALALEGRHEEPPPALPPDDARRDQGAAGPRPAPPRGRPGLHVDHRAAPAPHRRDRQCLAAALLVGDSVDQDLGLRGRPVRLPLFDRPRHRPRGDGERRVRGDPQGGPAAQHQGPPLLRRVDPAPPGAQPQAAQPRRGDRGSNPRPLCRGVRAAGSTGLGRLRERGGEVRSAASGAGRPDADGGGVAPMSPFRSMPIFRAAPLAGTFTAGGDALRLTEAMRMVWKASPDAFAALEPAAQALGDPFNRERRERALAILEALPARLRAKILAAYGKKGADAESSSQPARAA</sequence>
<reference evidence="3" key="2">
    <citation type="submission" date="2015-01" db="EMBL/GenBank/DDBJ databases">
        <title>Complete genome sequence of Methylobacterium aquaticum strain 22A.</title>
        <authorList>
            <person name="Tani A."/>
            <person name="Ogura Y."/>
            <person name="Hayashi T."/>
        </authorList>
    </citation>
    <scope>NUCLEOTIDE SEQUENCE [LARGE SCALE GENOMIC DNA]</scope>
    <source>
        <strain evidence="3">MA-22A</strain>
    </source>
</reference>
<reference evidence="2 3" key="1">
    <citation type="journal article" date="2015" name="Genome Announc.">
        <title>Complete Genome Sequence of Methylobacterium aquaticum Strain 22A, Isolated from Racomitrium japonicum Moss.</title>
        <authorList>
            <person name="Tani A."/>
            <person name="Ogura Y."/>
            <person name="Hayashi T."/>
            <person name="Kimbara K."/>
        </authorList>
    </citation>
    <scope>NUCLEOTIDE SEQUENCE [LARGE SCALE GENOMIC DNA]</scope>
    <source>
        <strain evidence="2 3">MA-22A</strain>
    </source>
</reference>
<name>A0A1Y0ZC65_9HYPH</name>